<comment type="caution">
    <text evidence="1">The sequence shown here is derived from an EMBL/GenBank/DDBJ whole genome shotgun (WGS) entry which is preliminary data.</text>
</comment>
<accession>A0AAJ0PEE1</accession>
<dbReference type="Proteomes" id="UP000071644">
    <property type="component" value="Unassembled WGS sequence"/>
</dbReference>
<gene>
    <name evidence="1" type="ORF">NS96R_14420</name>
</gene>
<evidence type="ECO:0000313" key="2">
    <source>
        <dbReference type="Proteomes" id="UP000071644"/>
    </source>
</evidence>
<name>A0AAJ0PEE1_9PSED</name>
<dbReference type="EMBL" id="LDSN01000036">
    <property type="protein sequence ID" value="KTT16931.1"/>
    <property type="molecule type" value="Genomic_DNA"/>
</dbReference>
<reference evidence="1 2" key="1">
    <citation type="journal article" date="2016" name="Front. Microbiol.">
        <title>Genomic Resource of Rice Seed Associated Bacteria.</title>
        <authorList>
            <person name="Midha S."/>
            <person name="Bansal K."/>
            <person name="Sharma S."/>
            <person name="Kumar N."/>
            <person name="Patil P.P."/>
            <person name="Chaudhry V."/>
            <person name="Patil P.B."/>
        </authorList>
    </citation>
    <scope>NUCLEOTIDE SEQUENCE [LARGE SCALE GENOMIC DNA]</scope>
    <source>
        <strain evidence="1 2">NS96</strain>
    </source>
</reference>
<evidence type="ECO:0000313" key="1">
    <source>
        <dbReference type="EMBL" id="KTT16931.1"/>
    </source>
</evidence>
<organism evidence="1 2">
    <name type="scientific">Pseudomonas parafulva</name>
    <dbReference type="NCBI Taxonomy" id="157782"/>
    <lineage>
        <taxon>Bacteria</taxon>
        <taxon>Pseudomonadati</taxon>
        <taxon>Pseudomonadota</taxon>
        <taxon>Gammaproteobacteria</taxon>
        <taxon>Pseudomonadales</taxon>
        <taxon>Pseudomonadaceae</taxon>
        <taxon>Pseudomonas</taxon>
    </lineage>
</organism>
<sequence>MRPHPVQTLNPLPEAGDIVWAKFPNVETLGTPGPKPRPALVLFISDEDHAIQVAYGTSQRTDRLYRGEFVLDPNDQGFSTSGLCVRTKFDLKRLVTLPFDSEWFAPAPGIVSQSPLPKMGALHASYMIAVNEAWEQLQ</sequence>
<protein>
    <recommendedName>
        <fullName evidence="3">Type II toxin-antitoxin system PemK/MazF family toxin</fullName>
    </recommendedName>
</protein>
<evidence type="ECO:0008006" key="3">
    <source>
        <dbReference type="Google" id="ProtNLM"/>
    </source>
</evidence>
<dbReference type="AlphaFoldDB" id="A0AAJ0PEE1"/>
<proteinExistence type="predicted"/>
<dbReference type="RefSeq" id="WP_058639055.1">
    <property type="nucleotide sequence ID" value="NZ_LDSN01000036.1"/>
</dbReference>
<dbReference type="SUPFAM" id="SSF50118">
    <property type="entry name" value="Cell growth inhibitor/plasmid maintenance toxic component"/>
    <property type="match status" value="1"/>
</dbReference>